<dbReference type="RefSeq" id="XP_030761220.1">
    <property type="nucleotide sequence ID" value="XM_030905360.1"/>
</dbReference>
<dbReference type="Pfam" id="PF25273">
    <property type="entry name" value="DUF7869"/>
    <property type="match status" value="1"/>
</dbReference>
<evidence type="ECO:0000313" key="3">
    <source>
        <dbReference type="Proteomes" id="UP000504635"/>
    </source>
</evidence>
<reference evidence="4" key="1">
    <citation type="submission" date="2025-08" db="UniProtKB">
        <authorList>
            <consortium name="RefSeq"/>
        </authorList>
    </citation>
    <scope>IDENTIFICATION</scope>
    <source>
        <tissue evidence="4">Gonads</tissue>
    </source>
</reference>
<dbReference type="PANTHER" id="PTHR10773:SF19">
    <property type="match status" value="1"/>
</dbReference>
<feature type="compositionally biased region" description="Basic residues" evidence="1">
    <location>
        <begin position="53"/>
        <end position="65"/>
    </location>
</feature>
<feature type="domain" description="DUF7869" evidence="2">
    <location>
        <begin position="389"/>
        <end position="539"/>
    </location>
</feature>
<dbReference type="Proteomes" id="UP000504635">
    <property type="component" value="Unplaced"/>
</dbReference>
<dbReference type="GeneID" id="115886267"/>
<evidence type="ECO:0000256" key="1">
    <source>
        <dbReference type="SAM" id="MobiDB-lite"/>
    </source>
</evidence>
<dbReference type="OrthoDB" id="6753578at2759"/>
<name>A0A6J2YEB0_SITOR</name>
<evidence type="ECO:0000259" key="2">
    <source>
        <dbReference type="Pfam" id="PF25273"/>
    </source>
</evidence>
<dbReference type="AlphaFoldDB" id="A0A6J2YEB0"/>
<accession>A0A6J2YEB0</accession>
<proteinExistence type="predicted"/>
<feature type="region of interest" description="Disordered" evidence="1">
    <location>
        <begin position="196"/>
        <end position="219"/>
    </location>
</feature>
<sequence length="649" mass="76123">MTSYTMININYYIEKEFFVGMDQDYHPSDRDIGPEISDIDGENDEEKPQPVKKVSRKRQRQPQLHKKSIAKENVERGRERATLKKIIPAKIFQGQTLCKCKPLCSSKIDITRQNTIFNSYWNIANHSQKIALIRNSVDVRPVRPKSDQFLPLIPKKNRKVTFQYHLADSNGIPHKVCRDFLQNCYQISSSTLNRFVTSTTSNPSGEERRGKSSSANRTSDEARNIVRAFINKFPAYESHYGRSSSQKKYLHMDLSVAAMYRMYLKQFEDVQHKKPVSENIFREIFNHDFNLSFKKRHSDTCNACNTFKANKDNQNLSEEERRTLTESKEAHDALREQIFKEFKQNVNQTSEDTIVLTFDLQKVLDTPSLSDNVAYYKRQLATYNLCIVDEKTHKAYMYVWSENVASRGAQEIGSCILRHLRTSIPEDVQFVKLYSDCCGGQNRNIKLSLMLKHFLASSDLKLIEHNFFLSGHSYNSCDRNFGLIERERKKFDDIETPEKWIQIIQNSKVKEPKFQVTKMEKEHFFTSKELESMIVNRKTDVFKQKINWLKIRQIRHDKEKLFDLCLKHDNDQELRCVNIARKGVSEEQFQNYEVSLLYPTGNVITQQKYDDLMALIKLIDPKYRPFYIKLRTTNENKDYDFASGDSDDE</sequence>
<dbReference type="InterPro" id="IPR057191">
    <property type="entry name" value="DUF7869"/>
</dbReference>
<organism evidence="3 4">
    <name type="scientific">Sitophilus oryzae</name>
    <name type="common">Rice weevil</name>
    <name type="synonym">Curculio oryzae</name>
    <dbReference type="NCBI Taxonomy" id="7048"/>
    <lineage>
        <taxon>Eukaryota</taxon>
        <taxon>Metazoa</taxon>
        <taxon>Ecdysozoa</taxon>
        <taxon>Arthropoda</taxon>
        <taxon>Hexapoda</taxon>
        <taxon>Insecta</taxon>
        <taxon>Pterygota</taxon>
        <taxon>Neoptera</taxon>
        <taxon>Endopterygota</taxon>
        <taxon>Coleoptera</taxon>
        <taxon>Polyphaga</taxon>
        <taxon>Cucujiformia</taxon>
        <taxon>Curculionidae</taxon>
        <taxon>Dryophthorinae</taxon>
        <taxon>Sitophilus</taxon>
    </lineage>
</organism>
<dbReference type="KEGG" id="soy:115886267"/>
<feature type="region of interest" description="Disordered" evidence="1">
    <location>
        <begin position="29"/>
        <end position="65"/>
    </location>
</feature>
<dbReference type="InParanoid" id="A0A6J2YEB0"/>
<evidence type="ECO:0000313" key="4">
    <source>
        <dbReference type="RefSeq" id="XP_030761220.1"/>
    </source>
</evidence>
<gene>
    <name evidence="4" type="primary">LOC115886267</name>
</gene>
<protein>
    <submittedName>
        <fullName evidence="4">Uncharacterized protein LOC115886267</fullName>
    </submittedName>
</protein>
<dbReference type="PANTHER" id="PTHR10773">
    <property type="entry name" value="DNA-DIRECTED RNA POLYMERASES I, II, AND III SUBUNIT RPABC2"/>
    <property type="match status" value="1"/>
</dbReference>
<keyword evidence="3" id="KW-1185">Reference proteome</keyword>